<dbReference type="InterPro" id="IPR023799">
    <property type="entry name" value="RbfA_dom_sf"/>
</dbReference>
<proteinExistence type="predicted"/>
<dbReference type="EMBL" id="LN714485">
    <property type="protein sequence ID" value="CEL68777.1"/>
    <property type="molecule type" value="Genomic_DNA"/>
</dbReference>
<dbReference type="Pfam" id="PF02033">
    <property type="entry name" value="RBFA"/>
    <property type="match status" value="1"/>
</dbReference>
<organism evidence="2">
    <name type="scientific">Neospora caninum (strain Liverpool)</name>
    <dbReference type="NCBI Taxonomy" id="572307"/>
    <lineage>
        <taxon>Eukaryota</taxon>
        <taxon>Sar</taxon>
        <taxon>Alveolata</taxon>
        <taxon>Apicomplexa</taxon>
        <taxon>Conoidasida</taxon>
        <taxon>Coccidia</taxon>
        <taxon>Eucoccidiorida</taxon>
        <taxon>Eimeriorina</taxon>
        <taxon>Sarcocystidae</taxon>
        <taxon>Neospora</taxon>
    </lineage>
</organism>
<reference evidence="2" key="1">
    <citation type="journal article" date="2015" name="PLoS ONE">
        <title>Comprehensive Evaluation of Toxoplasma gondii VEG and Neospora caninum LIV Genomes with Tachyzoite Stage Transcriptome and Proteome Defines Novel Transcript Features.</title>
        <authorList>
            <person name="Ramaprasad A."/>
            <person name="Mourier T."/>
            <person name="Naeem R."/>
            <person name="Malas T.B."/>
            <person name="Moussa E."/>
            <person name="Panigrahi A."/>
            <person name="Vermont S.J."/>
            <person name="Otto T.D."/>
            <person name="Wastling J."/>
            <person name="Pain A."/>
        </authorList>
    </citation>
    <scope>NUCLEOTIDE SEQUENCE</scope>
    <source>
        <strain evidence="2">Liverpool</strain>
    </source>
</reference>
<dbReference type="SUPFAM" id="SSF89919">
    <property type="entry name" value="Ribosome-binding factor A, RbfA"/>
    <property type="match status" value="1"/>
</dbReference>
<evidence type="ECO:0000256" key="1">
    <source>
        <dbReference type="SAM" id="MobiDB-lite"/>
    </source>
</evidence>
<feature type="region of interest" description="Disordered" evidence="1">
    <location>
        <begin position="1"/>
        <end position="22"/>
    </location>
</feature>
<feature type="region of interest" description="Disordered" evidence="1">
    <location>
        <begin position="181"/>
        <end position="214"/>
    </location>
</feature>
<accession>A0A0F7UKT2</accession>
<feature type="compositionally biased region" description="Polar residues" evidence="1">
    <location>
        <begin position="12"/>
        <end position="22"/>
    </location>
</feature>
<dbReference type="Gene3D" id="3.30.300.20">
    <property type="match status" value="1"/>
</dbReference>
<feature type="compositionally biased region" description="Pro residues" evidence="1">
    <location>
        <begin position="195"/>
        <end position="205"/>
    </location>
</feature>
<sequence>MARIPPRPLSTGGRTASSVPTATGLSSLFSPSEKRQTLLCVPSFSLGASSASLYYIPSFLPRRSLSSLASLDRQPLRVHASLREPAAVSLPFFSSRPSSSVQLPSVSHPGPFHFHLPACPSSVSSSVFSSGLFSSPASASDSFCFSRSFASRATRRQRERLENNLLSESVKSLVGDIEKNEAAAPLTRANRKQRPPSPSPSPSSSPPAESSFWGSRAEGFSRELSLLHRGRRRDRVGEKILNGGAQDGNRRGEDESVGNVEEEFRRRQRLLLAAEADREDQALRGTRPRPAVSSLPSSPSDLAPFEHDEQEAMSLSEQDLAVACDFVAPAPSSSPFASPSSFSPSSPPPPYRLLTHEEAKAMQEAYSEKLYEDRRRRWLRMYGLPNPEREARLLLRENEEKERVLQEEEEVPGLVGENPGYSARIEKMVRDTKREELVSRIRAKIREEKLANAKLMKAPAPNVAGHIVDAIKYHVARRTVRLGRLIQAQLEEFLTWNSPHMLYSVLDGASVSIHHVEQRTTKSVCFVYYTLTSSHDPEDIQRRLEQAAPQFRMQIARRLQLGYTPEIRFLPQPDGELFNKHRLFKLAAPRKKSGMPTHRTQGKLHDAALGSGAGDREHNFQVLKGGWTKSMHGF</sequence>
<dbReference type="InterPro" id="IPR000238">
    <property type="entry name" value="RbfA"/>
</dbReference>
<protein>
    <submittedName>
        <fullName evidence="2">Ribosome-binding factor A, RbfA, putative</fullName>
    </submittedName>
</protein>
<name>A0A0F7UKT2_NEOCL</name>
<dbReference type="AlphaFoldDB" id="A0A0F7UKT2"/>
<feature type="compositionally biased region" description="Low complexity" evidence="1">
    <location>
        <begin position="288"/>
        <end position="303"/>
    </location>
</feature>
<evidence type="ECO:0000313" key="2">
    <source>
        <dbReference type="EMBL" id="CEL68777.1"/>
    </source>
</evidence>
<dbReference type="InterPro" id="IPR015946">
    <property type="entry name" value="KH_dom-like_a/b"/>
</dbReference>
<gene>
    <name evidence="2" type="ORF">BN1204_045140</name>
</gene>
<dbReference type="GO" id="GO:0006364">
    <property type="term" value="P:rRNA processing"/>
    <property type="evidence" value="ECO:0007669"/>
    <property type="project" value="InterPro"/>
</dbReference>
<feature type="region of interest" description="Disordered" evidence="1">
    <location>
        <begin position="237"/>
        <end position="263"/>
    </location>
</feature>
<feature type="region of interest" description="Disordered" evidence="1">
    <location>
        <begin position="276"/>
        <end position="304"/>
    </location>
</feature>